<name>A0A6J4JNA8_9CHLR</name>
<sequence length="127" mass="13365">MPVVVVRSEERVRFETPGNVMCGMASPSRGSHELAVWRVRIEGGASGPDHRLGREQVYHALSGRLHATVDGDTVCVSAGDTLILPAGALRRLWNADEAPFKGVVAMPAGGVAEREAGTVVGVPPWAA</sequence>
<reference evidence="2" key="1">
    <citation type="submission" date="2020-02" db="EMBL/GenBank/DDBJ databases">
        <authorList>
            <person name="Meier V. D."/>
        </authorList>
    </citation>
    <scope>NUCLEOTIDE SEQUENCE</scope>
    <source>
        <strain evidence="2">AVDCRST_MAG77</strain>
    </source>
</reference>
<dbReference type="InterPro" id="IPR013096">
    <property type="entry name" value="Cupin_2"/>
</dbReference>
<dbReference type="AlphaFoldDB" id="A0A6J4JNA8"/>
<dbReference type="EMBL" id="CADCTC010000212">
    <property type="protein sequence ID" value="CAA9282936.1"/>
    <property type="molecule type" value="Genomic_DNA"/>
</dbReference>
<dbReference type="Pfam" id="PF07883">
    <property type="entry name" value="Cupin_2"/>
    <property type="match status" value="1"/>
</dbReference>
<feature type="domain" description="Cupin type-2" evidence="1">
    <location>
        <begin position="38"/>
        <end position="103"/>
    </location>
</feature>
<dbReference type="InterPro" id="IPR014710">
    <property type="entry name" value="RmlC-like_jellyroll"/>
</dbReference>
<evidence type="ECO:0000313" key="2">
    <source>
        <dbReference type="EMBL" id="CAA9282936.1"/>
    </source>
</evidence>
<gene>
    <name evidence="2" type="ORF">AVDCRST_MAG77-4020</name>
</gene>
<dbReference type="Gene3D" id="2.60.120.10">
    <property type="entry name" value="Jelly Rolls"/>
    <property type="match status" value="1"/>
</dbReference>
<accession>A0A6J4JNA8</accession>
<dbReference type="InterPro" id="IPR011051">
    <property type="entry name" value="RmlC_Cupin_sf"/>
</dbReference>
<protein>
    <recommendedName>
        <fullName evidence="1">Cupin type-2 domain-containing protein</fullName>
    </recommendedName>
</protein>
<dbReference type="SUPFAM" id="SSF51182">
    <property type="entry name" value="RmlC-like cupins"/>
    <property type="match status" value="1"/>
</dbReference>
<evidence type="ECO:0000259" key="1">
    <source>
        <dbReference type="Pfam" id="PF07883"/>
    </source>
</evidence>
<organism evidence="2">
    <name type="scientific">uncultured Chloroflexota bacterium</name>
    <dbReference type="NCBI Taxonomy" id="166587"/>
    <lineage>
        <taxon>Bacteria</taxon>
        <taxon>Bacillati</taxon>
        <taxon>Chloroflexota</taxon>
        <taxon>environmental samples</taxon>
    </lineage>
</organism>
<proteinExistence type="predicted"/>